<keyword evidence="5 8" id="KW-1133">Transmembrane helix</keyword>
<evidence type="ECO:0000256" key="1">
    <source>
        <dbReference type="ARBA" id="ARBA00004127"/>
    </source>
</evidence>
<dbReference type="EMBL" id="KV454406">
    <property type="protein sequence ID" value="ODQ67810.1"/>
    <property type="molecule type" value="Genomic_DNA"/>
</dbReference>
<evidence type="ECO:0000313" key="10">
    <source>
        <dbReference type="EMBL" id="ODQ67810.1"/>
    </source>
</evidence>
<feature type="transmembrane region" description="Helical" evidence="8">
    <location>
        <begin position="196"/>
        <end position="214"/>
    </location>
</feature>
<dbReference type="GO" id="GO:0012505">
    <property type="term" value="C:endomembrane system"/>
    <property type="evidence" value="ECO:0007669"/>
    <property type="project" value="UniProtKB-SubCell"/>
</dbReference>
<keyword evidence="3" id="KW-0813">Transport</keyword>
<keyword evidence="11" id="KW-1185">Reference proteome</keyword>
<feature type="transmembrane region" description="Helical" evidence="8">
    <location>
        <begin position="512"/>
        <end position="531"/>
    </location>
</feature>
<dbReference type="AlphaFoldDB" id="A0A1E3PR58"/>
<dbReference type="Gene3D" id="1.20.1250.20">
    <property type="entry name" value="MFS general substrate transporter like domains"/>
    <property type="match status" value="2"/>
</dbReference>
<feature type="transmembrane region" description="Helical" evidence="8">
    <location>
        <begin position="138"/>
        <end position="159"/>
    </location>
</feature>
<evidence type="ECO:0000256" key="7">
    <source>
        <dbReference type="SAM" id="MobiDB-lite"/>
    </source>
</evidence>
<gene>
    <name evidence="10" type="ORF">NADFUDRAFT_80960</name>
</gene>
<dbReference type="SUPFAM" id="SSF103473">
    <property type="entry name" value="MFS general substrate transporter"/>
    <property type="match status" value="2"/>
</dbReference>
<feature type="transmembrane region" description="Helical" evidence="8">
    <location>
        <begin position="110"/>
        <end position="132"/>
    </location>
</feature>
<dbReference type="Pfam" id="PF07690">
    <property type="entry name" value="MFS_1"/>
    <property type="match status" value="1"/>
</dbReference>
<feature type="transmembrane region" description="Helical" evidence="8">
    <location>
        <begin position="302"/>
        <end position="326"/>
    </location>
</feature>
<feature type="transmembrane region" description="Helical" evidence="8">
    <location>
        <begin position="444"/>
        <end position="462"/>
    </location>
</feature>
<evidence type="ECO:0000256" key="2">
    <source>
        <dbReference type="ARBA" id="ARBA00008335"/>
    </source>
</evidence>
<accession>A0A1E3PR58</accession>
<organism evidence="10 11">
    <name type="scientific">Nadsonia fulvescens var. elongata DSM 6958</name>
    <dbReference type="NCBI Taxonomy" id="857566"/>
    <lineage>
        <taxon>Eukaryota</taxon>
        <taxon>Fungi</taxon>
        <taxon>Dikarya</taxon>
        <taxon>Ascomycota</taxon>
        <taxon>Saccharomycotina</taxon>
        <taxon>Dipodascomycetes</taxon>
        <taxon>Dipodascales</taxon>
        <taxon>Dipodascales incertae sedis</taxon>
        <taxon>Nadsonia</taxon>
    </lineage>
</organism>
<protein>
    <submittedName>
        <fullName evidence="10">MFS general substrate transporter</fullName>
    </submittedName>
</protein>
<dbReference type="PANTHER" id="PTHR23501:SF191">
    <property type="entry name" value="VACUOLAR BASIC AMINO ACID TRANSPORTER 4"/>
    <property type="match status" value="1"/>
</dbReference>
<dbReference type="InterPro" id="IPR020846">
    <property type="entry name" value="MFS_dom"/>
</dbReference>
<feature type="transmembrane region" description="Helical" evidence="8">
    <location>
        <begin position="171"/>
        <end position="190"/>
    </location>
</feature>
<evidence type="ECO:0000256" key="8">
    <source>
        <dbReference type="SAM" id="Phobius"/>
    </source>
</evidence>
<evidence type="ECO:0000313" key="11">
    <source>
        <dbReference type="Proteomes" id="UP000095009"/>
    </source>
</evidence>
<feature type="transmembrane region" description="Helical" evidence="8">
    <location>
        <begin position="409"/>
        <end position="432"/>
    </location>
</feature>
<comment type="subcellular location">
    <subcellularLocation>
        <location evidence="1">Endomembrane system</location>
        <topology evidence="1">Multi-pass membrane protein</topology>
    </subcellularLocation>
</comment>
<dbReference type="InterPro" id="IPR011701">
    <property type="entry name" value="MFS"/>
</dbReference>
<reference evidence="10 11" key="1">
    <citation type="journal article" date="2016" name="Proc. Natl. Acad. Sci. U.S.A.">
        <title>Comparative genomics of biotechnologically important yeasts.</title>
        <authorList>
            <person name="Riley R."/>
            <person name="Haridas S."/>
            <person name="Wolfe K.H."/>
            <person name="Lopes M.R."/>
            <person name="Hittinger C.T."/>
            <person name="Goeker M."/>
            <person name="Salamov A.A."/>
            <person name="Wisecaver J.H."/>
            <person name="Long T.M."/>
            <person name="Calvey C.H."/>
            <person name="Aerts A.L."/>
            <person name="Barry K.W."/>
            <person name="Choi C."/>
            <person name="Clum A."/>
            <person name="Coughlan A.Y."/>
            <person name="Deshpande S."/>
            <person name="Douglass A.P."/>
            <person name="Hanson S.J."/>
            <person name="Klenk H.-P."/>
            <person name="LaButti K.M."/>
            <person name="Lapidus A."/>
            <person name="Lindquist E.A."/>
            <person name="Lipzen A.M."/>
            <person name="Meier-Kolthoff J.P."/>
            <person name="Ohm R.A."/>
            <person name="Otillar R.P."/>
            <person name="Pangilinan J.L."/>
            <person name="Peng Y."/>
            <person name="Rokas A."/>
            <person name="Rosa C.A."/>
            <person name="Scheuner C."/>
            <person name="Sibirny A.A."/>
            <person name="Slot J.C."/>
            <person name="Stielow J.B."/>
            <person name="Sun H."/>
            <person name="Kurtzman C.P."/>
            <person name="Blackwell M."/>
            <person name="Grigoriev I.V."/>
            <person name="Jeffries T.W."/>
        </authorList>
    </citation>
    <scope>NUCLEOTIDE SEQUENCE [LARGE SCALE GENOMIC DNA]</scope>
    <source>
        <strain evidence="10 11">DSM 6958</strain>
    </source>
</reference>
<feature type="transmembrane region" description="Helical" evidence="8">
    <location>
        <begin position="259"/>
        <end position="281"/>
    </location>
</feature>
<proteinExistence type="inferred from homology"/>
<dbReference type="GO" id="GO:0000329">
    <property type="term" value="C:fungal-type vacuole membrane"/>
    <property type="evidence" value="ECO:0007669"/>
    <property type="project" value="TreeGrafter"/>
</dbReference>
<evidence type="ECO:0000259" key="9">
    <source>
        <dbReference type="PROSITE" id="PS50850"/>
    </source>
</evidence>
<dbReference type="GO" id="GO:0005886">
    <property type="term" value="C:plasma membrane"/>
    <property type="evidence" value="ECO:0007669"/>
    <property type="project" value="TreeGrafter"/>
</dbReference>
<evidence type="ECO:0000256" key="3">
    <source>
        <dbReference type="ARBA" id="ARBA00022448"/>
    </source>
</evidence>
<keyword evidence="4 8" id="KW-0812">Transmembrane</keyword>
<feature type="transmembrane region" description="Helical" evidence="8">
    <location>
        <begin position="235"/>
        <end position="253"/>
    </location>
</feature>
<dbReference type="STRING" id="857566.A0A1E3PR58"/>
<evidence type="ECO:0000256" key="4">
    <source>
        <dbReference type="ARBA" id="ARBA00022692"/>
    </source>
</evidence>
<evidence type="ECO:0000256" key="6">
    <source>
        <dbReference type="ARBA" id="ARBA00023136"/>
    </source>
</evidence>
<feature type="transmembrane region" description="Helical" evidence="8">
    <location>
        <begin position="47"/>
        <end position="67"/>
    </location>
</feature>
<feature type="domain" description="Major facilitator superfamily (MFS) profile" evidence="9">
    <location>
        <begin position="45"/>
        <end position="535"/>
    </location>
</feature>
<dbReference type="PROSITE" id="PS50850">
    <property type="entry name" value="MFS"/>
    <property type="match status" value="1"/>
</dbReference>
<dbReference type="InterPro" id="IPR036259">
    <property type="entry name" value="MFS_trans_sf"/>
</dbReference>
<dbReference type="Proteomes" id="UP000095009">
    <property type="component" value="Unassembled WGS sequence"/>
</dbReference>
<dbReference type="GO" id="GO:0015174">
    <property type="term" value="F:basic amino acid transmembrane transporter activity"/>
    <property type="evidence" value="ECO:0007669"/>
    <property type="project" value="TreeGrafter"/>
</dbReference>
<name>A0A1E3PR58_9ASCO</name>
<comment type="similarity">
    <text evidence="2">Belongs to the major facilitator superfamily.</text>
</comment>
<evidence type="ECO:0000256" key="5">
    <source>
        <dbReference type="ARBA" id="ARBA00022989"/>
    </source>
</evidence>
<keyword evidence="6 8" id="KW-0472">Membrane</keyword>
<feature type="transmembrane region" description="Helical" evidence="8">
    <location>
        <begin position="370"/>
        <end position="389"/>
    </location>
</feature>
<feature type="region of interest" description="Disordered" evidence="7">
    <location>
        <begin position="1"/>
        <end position="24"/>
    </location>
</feature>
<dbReference type="PANTHER" id="PTHR23501">
    <property type="entry name" value="MAJOR FACILITATOR SUPERFAMILY"/>
    <property type="match status" value="1"/>
</dbReference>
<sequence length="536" mass="57645">MEILEDTTPLLGTMDPQNEASYDTRHDSQFSGEIIERSAHNIKGIAIGLYIGSFLCALDITVVASTMSAIGSAFGASQYASWIATSYLLTNTAFQPLYGKMSDIFGRKRALLFAHFFFATGCLVCGVSKNMWQLCIGRAIAGIGGGGLATMSSVVISDIVSIEDRGIFQGYGNIVFGLGSSLGAPIGGVFAGSIGWRWIFISQVPLMLIATYYVNKHINLPGNVNGGLSKVDFKGSFSLVVGITSLLLGFSLQTESISFTHPLIIACFATTVIFLILFVHIEHKVAIEPIVPMRVITKPIPLLSALINFFMQLALNATVFNFPAFLQIVRGCSISGSGIKLLPLSLSCSVGSVVCGIVMKKDPKGRYKALTVWGVGFVTGGVLLVWDMVSRTSVSSSGFWTEIEMVMGLIGVGLGSGIYLTSCLVGLMMAVHKDDQATATGISYLFRSVGSIIGVSVTGILLQKLLASRIPRVVKDKHLRKMILRNVTLIATLPDGLKEKVITVFRKTSGDLFLFVFIFCLFGVLCSLMLFKVKSH</sequence>
<dbReference type="OrthoDB" id="10021397at2759"/>